<name>A0A811KSP5_9BILA</name>
<sequence length="131" mass="15232">MITLLMDSLLGKETIERVLYEEDTFSYNDLIDSTTLNENGEFHVSGYLEDPWFHSECEPYIRGFHQCGHPGKQCVMSKKSLKIEYYGNPGKFDTVDERADVLAFEKMYHKFPSCDYVREVNQPYTNPNLNG</sequence>
<dbReference type="InterPro" id="IPR038479">
    <property type="entry name" value="Transthyretin-like_sf"/>
</dbReference>
<proteinExistence type="inferred from homology"/>
<dbReference type="GO" id="GO:0009986">
    <property type="term" value="C:cell surface"/>
    <property type="evidence" value="ECO:0007669"/>
    <property type="project" value="InterPro"/>
</dbReference>
<evidence type="ECO:0000256" key="1">
    <source>
        <dbReference type="ARBA" id="ARBA00004613"/>
    </source>
</evidence>
<evidence type="ECO:0000313" key="6">
    <source>
        <dbReference type="Proteomes" id="UP000614601"/>
    </source>
</evidence>
<keyword evidence="3" id="KW-0964">Secreted</keyword>
<gene>
    <name evidence="5" type="ORF">BOKJ2_LOCUS7564</name>
</gene>
<evidence type="ECO:0000313" key="5">
    <source>
        <dbReference type="EMBL" id="CAD5218354.1"/>
    </source>
</evidence>
<dbReference type="Pfam" id="PF01060">
    <property type="entry name" value="TTR-52"/>
    <property type="match status" value="1"/>
</dbReference>
<evidence type="ECO:0000256" key="3">
    <source>
        <dbReference type="ARBA" id="ARBA00022525"/>
    </source>
</evidence>
<keyword evidence="6" id="KW-1185">Reference proteome</keyword>
<comment type="caution">
    <text evidence="5">The sequence shown here is derived from an EMBL/GenBank/DDBJ whole genome shotgun (WGS) entry which is preliminary data.</text>
</comment>
<comment type="similarity">
    <text evidence="2">Belongs to the nematode transthyretin-like family.</text>
</comment>
<dbReference type="Proteomes" id="UP000614601">
    <property type="component" value="Unassembled WGS sequence"/>
</dbReference>
<dbReference type="GO" id="GO:0005576">
    <property type="term" value="C:extracellular region"/>
    <property type="evidence" value="ECO:0007669"/>
    <property type="project" value="UniProtKB-SubCell"/>
</dbReference>
<dbReference type="EMBL" id="CAJFCW020000004">
    <property type="protein sequence ID" value="CAG9110147.1"/>
    <property type="molecule type" value="Genomic_DNA"/>
</dbReference>
<evidence type="ECO:0000256" key="2">
    <source>
        <dbReference type="ARBA" id="ARBA00010112"/>
    </source>
</evidence>
<reference evidence="5" key="1">
    <citation type="submission" date="2020-09" db="EMBL/GenBank/DDBJ databases">
        <authorList>
            <person name="Kikuchi T."/>
        </authorList>
    </citation>
    <scope>NUCLEOTIDE SEQUENCE</scope>
    <source>
        <strain evidence="5">SH1</strain>
    </source>
</reference>
<organism evidence="5 6">
    <name type="scientific">Bursaphelenchus okinawaensis</name>
    <dbReference type="NCBI Taxonomy" id="465554"/>
    <lineage>
        <taxon>Eukaryota</taxon>
        <taxon>Metazoa</taxon>
        <taxon>Ecdysozoa</taxon>
        <taxon>Nematoda</taxon>
        <taxon>Chromadorea</taxon>
        <taxon>Rhabditida</taxon>
        <taxon>Tylenchina</taxon>
        <taxon>Tylenchomorpha</taxon>
        <taxon>Aphelenchoidea</taxon>
        <taxon>Aphelenchoididae</taxon>
        <taxon>Bursaphelenchus</taxon>
    </lineage>
</organism>
<keyword evidence="4" id="KW-0732">Signal</keyword>
<dbReference type="Proteomes" id="UP000783686">
    <property type="component" value="Unassembled WGS sequence"/>
</dbReference>
<dbReference type="Gene3D" id="2.60.40.3330">
    <property type="match status" value="1"/>
</dbReference>
<evidence type="ECO:0000256" key="4">
    <source>
        <dbReference type="ARBA" id="ARBA00022729"/>
    </source>
</evidence>
<dbReference type="InterPro" id="IPR001534">
    <property type="entry name" value="Transthyretin-like"/>
</dbReference>
<protein>
    <submittedName>
        <fullName evidence="5">Uncharacterized protein</fullName>
    </submittedName>
</protein>
<dbReference type="AlphaFoldDB" id="A0A811KSP5"/>
<dbReference type="EMBL" id="CAJFDH010000004">
    <property type="protein sequence ID" value="CAD5218354.1"/>
    <property type="molecule type" value="Genomic_DNA"/>
</dbReference>
<comment type="subcellular location">
    <subcellularLocation>
        <location evidence="1">Secreted</location>
    </subcellularLocation>
</comment>
<accession>A0A811KSP5</accession>